<dbReference type="NCBIfam" id="NF009163">
    <property type="entry name" value="PRK12509.1"/>
    <property type="match status" value="1"/>
</dbReference>
<comment type="similarity">
    <text evidence="2">Belongs to the CPA3 antiporters (TC 2.A.63) subunit B family.</text>
</comment>
<dbReference type="InterPro" id="IPR050622">
    <property type="entry name" value="CPA3_antiporter_subunitB"/>
</dbReference>
<feature type="domain" description="Na+/H+ antiporter MnhB subunit-related protein" evidence="8">
    <location>
        <begin position="6"/>
        <end position="126"/>
    </location>
</feature>
<evidence type="ECO:0000259" key="8">
    <source>
        <dbReference type="Pfam" id="PF04039"/>
    </source>
</evidence>
<dbReference type="PANTHER" id="PTHR33932">
    <property type="entry name" value="NA(+)/H(+) ANTIPORTER SUBUNIT B"/>
    <property type="match status" value="1"/>
</dbReference>
<feature type="transmembrane region" description="Helical" evidence="7">
    <location>
        <begin position="69"/>
        <end position="99"/>
    </location>
</feature>
<dbReference type="EMBL" id="AE017180">
    <property type="protein sequence ID" value="AFP20468.1"/>
    <property type="molecule type" value="Genomic_DNA"/>
</dbReference>
<dbReference type="RefSeq" id="WP_010942979.1">
    <property type="nucleotide sequence ID" value="NC_002939.5"/>
</dbReference>
<evidence type="ECO:0000256" key="4">
    <source>
        <dbReference type="ARBA" id="ARBA00022692"/>
    </source>
</evidence>
<feature type="transmembrane region" description="Helical" evidence="7">
    <location>
        <begin position="111"/>
        <end position="133"/>
    </location>
</feature>
<dbReference type="InterPro" id="IPR007182">
    <property type="entry name" value="MnhB"/>
</dbReference>
<gene>
    <name evidence="9" type="primary">mrpB</name>
    <name evidence="9" type="ordered locus">GSU2343</name>
</gene>
<reference evidence="9 10" key="2">
    <citation type="journal article" date="2012" name="BMC Genomics">
        <title>Comparative genomic analysis of Geobacter sulfurreducens KN400, a strain with enhanced capacity for extracellular electron transfer and electricity production.</title>
        <authorList>
            <person name="Butler J.E."/>
            <person name="Young N.D."/>
            <person name="Aklujkar M."/>
            <person name="Lovley D.R."/>
        </authorList>
    </citation>
    <scope>NUCLEOTIDE SEQUENCE [LARGE SCALE GENOMIC DNA]</scope>
    <source>
        <strain evidence="10">ATCC 51573 / DSM 12127 / PCA</strain>
    </source>
</reference>
<feature type="transmembrane region" description="Helical" evidence="7">
    <location>
        <begin position="37"/>
        <end position="57"/>
    </location>
</feature>
<evidence type="ECO:0000256" key="6">
    <source>
        <dbReference type="ARBA" id="ARBA00023136"/>
    </source>
</evidence>
<dbReference type="Pfam" id="PF04039">
    <property type="entry name" value="MnhB"/>
    <property type="match status" value="1"/>
</dbReference>
<dbReference type="OrthoDB" id="9798859at2"/>
<keyword evidence="3" id="KW-1003">Cell membrane</keyword>
<evidence type="ECO:0000256" key="3">
    <source>
        <dbReference type="ARBA" id="ARBA00022475"/>
    </source>
</evidence>
<dbReference type="STRING" id="243231.GSU2343"/>
<dbReference type="KEGG" id="gsu:GSU2343"/>
<protein>
    <submittedName>
        <fullName evidence="9">Sodium/proton antiporter complex Mrp, protein B</fullName>
    </submittedName>
</protein>
<sequence length="135" mass="14141">MQSLFLATAVRLLLPLLLLFSLFLLLRGHNEPGGGFVGGLVAAAAFVLHSLSHGVAGARRVLRVEPRHLVAVGLLTALVSGLLPLAMGLPFLSGIWSILPVPVIGHGGTPILFDIGVYLVVAGMALMIVFSLMEE</sequence>
<comment type="subcellular location">
    <subcellularLocation>
        <location evidence="1">Cell membrane</location>
        <topology evidence="1">Multi-pass membrane protein</topology>
    </subcellularLocation>
</comment>
<dbReference type="HOGENOM" id="CLU_101659_1_1_7"/>
<evidence type="ECO:0000313" key="10">
    <source>
        <dbReference type="Proteomes" id="UP000000577"/>
    </source>
</evidence>
<evidence type="ECO:0000313" key="9">
    <source>
        <dbReference type="EMBL" id="AFP20468.1"/>
    </source>
</evidence>
<keyword evidence="5 7" id="KW-1133">Transmembrane helix</keyword>
<keyword evidence="4 7" id="KW-0812">Transmembrane</keyword>
<name>I7FIH1_GEOSL</name>
<dbReference type="AlphaFoldDB" id="I7FIH1"/>
<dbReference type="eggNOG" id="COG2111">
    <property type="taxonomic scope" value="Bacteria"/>
</dbReference>
<accession>I7FIH1</accession>
<keyword evidence="6 7" id="KW-0472">Membrane</keyword>
<evidence type="ECO:0000256" key="1">
    <source>
        <dbReference type="ARBA" id="ARBA00004651"/>
    </source>
</evidence>
<dbReference type="GO" id="GO:0005886">
    <property type="term" value="C:plasma membrane"/>
    <property type="evidence" value="ECO:0007669"/>
    <property type="project" value="UniProtKB-SubCell"/>
</dbReference>
<keyword evidence="10" id="KW-1185">Reference proteome</keyword>
<dbReference type="InParanoid" id="I7FIH1"/>
<evidence type="ECO:0000256" key="7">
    <source>
        <dbReference type="SAM" id="Phobius"/>
    </source>
</evidence>
<reference evidence="9 10" key="1">
    <citation type="journal article" date="2003" name="Science">
        <title>Genome of Geobacter sulfurreducens: metal reduction in subsurface environments.</title>
        <authorList>
            <person name="Methe B.A."/>
            <person name="Nelson K.E."/>
            <person name="Eisen J.A."/>
            <person name="Paulsen I.T."/>
            <person name="Nelson W."/>
            <person name="Heidelberg J.F."/>
            <person name="Wu D."/>
            <person name="Wu M."/>
            <person name="Ward N."/>
            <person name="Beanan M.J."/>
            <person name="Dodson R.J."/>
            <person name="Madupu R."/>
            <person name="Brinkac L.M."/>
            <person name="Daugherty S.C."/>
            <person name="DeBoy R.T."/>
            <person name="Durkin A.S."/>
            <person name="Gwinn M."/>
            <person name="Kolonay J.F."/>
            <person name="Sullivan S.A."/>
            <person name="Haft D.H."/>
            <person name="Selengut J."/>
            <person name="Davidsen T.M."/>
            <person name="Zafar N."/>
            <person name="White O."/>
            <person name="Tran B."/>
            <person name="Romero C."/>
            <person name="Forberger H.A."/>
            <person name="Weidman J."/>
            <person name="Khouri H."/>
            <person name="Feldblyum T.V."/>
            <person name="Utterback T.R."/>
            <person name="Van Aken S.E."/>
            <person name="Lovley D.R."/>
            <person name="Fraser C.M."/>
        </authorList>
    </citation>
    <scope>NUCLEOTIDE SEQUENCE [LARGE SCALE GENOMIC DNA]</scope>
    <source>
        <strain evidence="10">ATCC 51573 / DSM 12127 / PCA</strain>
    </source>
</reference>
<dbReference type="PANTHER" id="PTHR33932:SF4">
    <property type="entry name" value="NA(+)_H(+) ANTIPORTER SUBUNIT B"/>
    <property type="match status" value="1"/>
</dbReference>
<dbReference type="EnsemblBacteria" id="AFP20468">
    <property type="protein sequence ID" value="AFP20468"/>
    <property type="gene ID" value="GSU2343"/>
</dbReference>
<dbReference type="Proteomes" id="UP000000577">
    <property type="component" value="Chromosome"/>
</dbReference>
<proteinExistence type="inferred from homology"/>
<evidence type="ECO:0000256" key="5">
    <source>
        <dbReference type="ARBA" id="ARBA00022989"/>
    </source>
</evidence>
<organism evidence="9 10">
    <name type="scientific">Geobacter sulfurreducens (strain ATCC 51573 / DSM 12127 / PCA)</name>
    <dbReference type="NCBI Taxonomy" id="243231"/>
    <lineage>
        <taxon>Bacteria</taxon>
        <taxon>Pseudomonadati</taxon>
        <taxon>Thermodesulfobacteriota</taxon>
        <taxon>Desulfuromonadia</taxon>
        <taxon>Geobacterales</taxon>
        <taxon>Geobacteraceae</taxon>
        <taxon>Geobacter</taxon>
    </lineage>
</organism>
<evidence type="ECO:0000256" key="2">
    <source>
        <dbReference type="ARBA" id="ARBA00009425"/>
    </source>
</evidence>